<evidence type="ECO:0000313" key="4">
    <source>
        <dbReference type="Proteomes" id="UP000271031"/>
    </source>
</evidence>
<dbReference type="PRINTS" id="PR01713">
    <property type="entry name" value="NUCEPIMERASE"/>
</dbReference>
<comment type="caution">
    <text evidence="3">The sequence shown here is derived from an EMBL/GenBank/DDBJ whole genome shotgun (WGS) entry which is preliminary data.</text>
</comment>
<dbReference type="OrthoDB" id="9811743at2"/>
<evidence type="ECO:0000259" key="2">
    <source>
        <dbReference type="Pfam" id="PF01370"/>
    </source>
</evidence>
<dbReference type="SUPFAM" id="SSF51735">
    <property type="entry name" value="NAD(P)-binding Rossmann-fold domains"/>
    <property type="match status" value="1"/>
</dbReference>
<name>A0A3M8CWF8_9BACL</name>
<evidence type="ECO:0000256" key="1">
    <source>
        <dbReference type="ARBA" id="ARBA00007637"/>
    </source>
</evidence>
<reference evidence="3 4" key="1">
    <citation type="submission" date="2018-10" db="EMBL/GenBank/DDBJ databases">
        <title>Phylogenomics of Brevibacillus.</title>
        <authorList>
            <person name="Dunlap C."/>
        </authorList>
    </citation>
    <scope>NUCLEOTIDE SEQUENCE [LARGE SCALE GENOMIC DNA]</scope>
    <source>
        <strain evidence="3 4">JCM 15716</strain>
    </source>
</reference>
<dbReference type="AlphaFoldDB" id="A0A3M8CWF8"/>
<dbReference type="InterPro" id="IPR001509">
    <property type="entry name" value="Epimerase_deHydtase"/>
</dbReference>
<gene>
    <name evidence="3" type="ORF">EDM56_27155</name>
</gene>
<organism evidence="3 4">
    <name type="scientific">Brevibacillus fluminis</name>
    <dbReference type="NCBI Taxonomy" id="511487"/>
    <lineage>
        <taxon>Bacteria</taxon>
        <taxon>Bacillati</taxon>
        <taxon>Bacillota</taxon>
        <taxon>Bacilli</taxon>
        <taxon>Bacillales</taxon>
        <taxon>Paenibacillaceae</taxon>
        <taxon>Brevibacillus</taxon>
    </lineage>
</organism>
<dbReference type="Gene3D" id="3.40.50.720">
    <property type="entry name" value="NAD(P)-binding Rossmann-like Domain"/>
    <property type="match status" value="1"/>
</dbReference>
<protein>
    <submittedName>
        <fullName evidence="3">NAD-dependent epimerase/dehydratase family protein</fullName>
    </submittedName>
</protein>
<dbReference type="PANTHER" id="PTHR43000">
    <property type="entry name" value="DTDP-D-GLUCOSE 4,6-DEHYDRATASE-RELATED"/>
    <property type="match status" value="1"/>
</dbReference>
<accession>A0A3M8CWF8</accession>
<evidence type="ECO:0000313" key="3">
    <source>
        <dbReference type="EMBL" id="RNB80094.1"/>
    </source>
</evidence>
<dbReference type="EMBL" id="RHHQ01000025">
    <property type="protein sequence ID" value="RNB80094.1"/>
    <property type="molecule type" value="Genomic_DNA"/>
</dbReference>
<comment type="similarity">
    <text evidence="1">Belongs to the NAD(P)-dependent epimerase/dehydratase family.</text>
</comment>
<feature type="domain" description="NAD-dependent epimerase/dehydratase" evidence="2">
    <location>
        <begin position="4"/>
        <end position="243"/>
    </location>
</feature>
<sequence length="317" mass="34849">MKTALVTGCAGFIGSHLVGRLLTLGYRVIGIDCFYTNYDAALKERNLKSLLAHPAFTFLPVSLQQVDWPAILVGVEELYHQAALPGVRNSWGNSFASYAEQNITATQQLLEACLAHGQVKKVVVASSSSVYGTMQQGLTNESADINPTSPYGVTKAAMEQICKVYVKAHQLPIVMLRYFTVYGPRQRPDMAFHRFIHKLAAGEPIQLYGDGQQTRDFTYVSDIVEANILAATHGGAGDIFNIGGDQEISLLEVVRIIGQLLRVKPQLQFLPEQLGDSRRTCADITFARQKLGYQPAVPLKTGLTEQIRHAFSQSTFS</sequence>
<dbReference type="Pfam" id="PF01370">
    <property type="entry name" value="Epimerase"/>
    <property type="match status" value="1"/>
</dbReference>
<keyword evidence="4" id="KW-1185">Reference proteome</keyword>
<dbReference type="RefSeq" id="WP_122921078.1">
    <property type="nucleotide sequence ID" value="NZ_RHHQ01000025.1"/>
</dbReference>
<dbReference type="InterPro" id="IPR036291">
    <property type="entry name" value="NAD(P)-bd_dom_sf"/>
</dbReference>
<dbReference type="Gene3D" id="3.90.25.10">
    <property type="entry name" value="UDP-galactose 4-epimerase, domain 1"/>
    <property type="match status" value="1"/>
</dbReference>
<proteinExistence type="inferred from homology"/>
<dbReference type="Proteomes" id="UP000271031">
    <property type="component" value="Unassembled WGS sequence"/>
</dbReference>